<evidence type="ECO:0000256" key="1">
    <source>
        <dbReference type="SAM" id="MobiDB-lite"/>
    </source>
</evidence>
<evidence type="ECO:0000313" key="3">
    <source>
        <dbReference type="Proteomes" id="UP000315115"/>
    </source>
</evidence>
<name>A0A510IFZ5_9VIBR</name>
<dbReference type="PROSITE" id="PS51257">
    <property type="entry name" value="PROKAR_LIPOPROTEIN"/>
    <property type="match status" value="1"/>
</dbReference>
<organism evidence="2 3">
    <name type="scientific">Vibrio rotiferianus</name>
    <dbReference type="NCBI Taxonomy" id="190895"/>
    <lineage>
        <taxon>Bacteria</taxon>
        <taxon>Pseudomonadati</taxon>
        <taxon>Pseudomonadota</taxon>
        <taxon>Gammaproteobacteria</taxon>
        <taxon>Vibrionales</taxon>
        <taxon>Vibrionaceae</taxon>
        <taxon>Vibrio</taxon>
    </lineage>
</organism>
<protein>
    <recommendedName>
        <fullName evidence="4">Lipoprotein</fullName>
    </recommendedName>
</protein>
<feature type="region of interest" description="Disordered" evidence="1">
    <location>
        <begin position="29"/>
        <end position="62"/>
    </location>
</feature>
<dbReference type="Proteomes" id="UP000315115">
    <property type="component" value="Chromosome 2"/>
</dbReference>
<reference evidence="3" key="1">
    <citation type="submission" date="2019-07" db="EMBL/GenBank/DDBJ databases">
        <title>Complete Genome Sequences of Vibrion rotiferianus strain AM7.</title>
        <authorList>
            <person name="Miyazaki K."/>
            <person name="Wiseschart A."/>
            <person name="Pootanakit K."/>
            <person name="Ishimori K."/>
            <person name="Kitahara K."/>
        </authorList>
    </citation>
    <scope>NUCLEOTIDE SEQUENCE [LARGE SCALE GENOMIC DNA]</scope>
    <source>
        <strain evidence="3">AM7</strain>
    </source>
</reference>
<evidence type="ECO:0000313" key="2">
    <source>
        <dbReference type="EMBL" id="BBL91376.1"/>
    </source>
</evidence>
<proteinExistence type="predicted"/>
<dbReference type="AlphaFoldDB" id="A0A510IFZ5"/>
<dbReference type="EMBL" id="AP019799">
    <property type="protein sequence ID" value="BBL91376.1"/>
    <property type="molecule type" value="Genomic_DNA"/>
</dbReference>
<gene>
    <name evidence="2" type="ORF">VroAM7_40290</name>
</gene>
<sequence length="276" mass="31554">MNKTLLLASILPFLVACNSSDTSGNVDVDSGLKPVNPIEPGKPVQPIEPESPVHPIEPGEPVQPIEPDTPVNPIEPGEPVNPIEPVVPMYQAVADHFQKTYDQIHDLCESDYHLNEISGFHYEMECRWSESDETFSVYYQEKTDTSSQVADITLIFNNELLNNNHVGIDLKHRTAITQRVIDVEDFSLVTYYRNNIYWEKHKAHSFDHIHAQTRHQAVVMNSAEDKDMPLDFLRMSEQLTYGVESTFSEIKEGQLTAHFKYYQPSVFYKLNSIFNN</sequence>
<dbReference type="RefSeq" id="WP_143693879.1">
    <property type="nucleotide sequence ID" value="NZ_AP019799.1"/>
</dbReference>
<evidence type="ECO:0008006" key="4">
    <source>
        <dbReference type="Google" id="ProtNLM"/>
    </source>
</evidence>
<accession>A0A510IFZ5</accession>